<dbReference type="NCBIfam" id="TIGR02734">
    <property type="entry name" value="crtI_fam"/>
    <property type="match status" value="1"/>
</dbReference>
<keyword evidence="8" id="KW-1185">Reference proteome</keyword>
<dbReference type="RefSeq" id="WP_268751674.1">
    <property type="nucleotide sequence ID" value="NZ_JAPRFQ010000001.1"/>
</dbReference>
<sequence length="507" mass="56464">MCNIGDKEEIIVVGAGIAGLSAAIVLQHSGYQVTIYEQNMQPGGKMARIEKDGFTFDVGPTIVMMPEVFEEVFQMVGRDPADYVDIQALDPLYDVYFSPGSTDSSRHYSIPSRLQDMMALVESRGYDSAQGFLHYLADIYDRYQIAKDDFIRRPFRHKRDFYNPYMIKQALKLKTFDSAANMLADYIPDSDLRDMLAFQTLYIGISPKKGPSLYSMIPMIELLYGVHFIKGGMHEMAQAMAKLLIELGGTIHYGQKVSEIVTDDDKVTGIIANDQFIAGDCVISNVDFPTTMAHLIKNPKARGKYTPEKINKMDYSCSCLIFYWGIKAEDLPLEVHNFIISDDLDTNITEIFSGQRLKDPSIYLHIPSLADSSLAPQGHHAFYTLIPVPALDVAEDDYRQSATLAYYRDKALQALSALPGLENIASQIVSETIMAPNDFEAQFGAYYGATFGLQPTLLQSNHFRPQAKSLACQGLYFTGSSTHPGAGVPIVIESGRICAKEVMRDLE</sequence>
<evidence type="ECO:0000313" key="8">
    <source>
        <dbReference type="Proteomes" id="UP001146670"/>
    </source>
</evidence>
<protein>
    <submittedName>
        <fullName evidence="7">Phytoene desaturase family protein</fullName>
        <ecNumber evidence="7">1.-.-.-</ecNumber>
    </submittedName>
</protein>
<accession>A0A9X3JD25</accession>
<dbReference type="Pfam" id="PF01593">
    <property type="entry name" value="Amino_oxidase"/>
    <property type="match status" value="1"/>
</dbReference>
<dbReference type="PRINTS" id="PR00419">
    <property type="entry name" value="ADXRDTASE"/>
</dbReference>
<dbReference type="GO" id="GO:0016491">
    <property type="term" value="F:oxidoreductase activity"/>
    <property type="evidence" value="ECO:0007669"/>
    <property type="project" value="UniProtKB-KW"/>
</dbReference>
<comment type="similarity">
    <text evidence="4">Belongs to the carotenoid/retinoid oxidoreductase family. CrtN subfamily.</text>
</comment>
<keyword evidence="2 5" id="KW-0125">Carotenoid biosynthesis</keyword>
<feature type="domain" description="Amine oxidase" evidence="6">
    <location>
        <begin position="17"/>
        <end position="503"/>
    </location>
</feature>
<dbReference type="Gene3D" id="3.50.50.60">
    <property type="entry name" value="FAD/NAD(P)-binding domain"/>
    <property type="match status" value="2"/>
</dbReference>
<dbReference type="AlphaFoldDB" id="A0A9X3JD25"/>
<dbReference type="InterPro" id="IPR014105">
    <property type="entry name" value="Carotenoid/retinoid_OxRdtase"/>
</dbReference>
<evidence type="ECO:0000256" key="1">
    <source>
        <dbReference type="ARBA" id="ARBA00004829"/>
    </source>
</evidence>
<dbReference type="SUPFAM" id="SSF51905">
    <property type="entry name" value="FAD/NAD(P)-binding domain"/>
    <property type="match status" value="1"/>
</dbReference>
<evidence type="ECO:0000256" key="2">
    <source>
        <dbReference type="ARBA" id="ARBA00022746"/>
    </source>
</evidence>
<reference evidence="7" key="1">
    <citation type="submission" date="2022-12" db="EMBL/GenBank/DDBJ databases">
        <title>Description and comparative metabolic analysis of Aerococcus sp. nov., isolated from the feces of a pig.</title>
        <authorList>
            <person name="Chang Y.-H."/>
        </authorList>
    </citation>
    <scope>NUCLEOTIDE SEQUENCE</scope>
    <source>
        <strain evidence="7">YH-aer222</strain>
    </source>
</reference>
<dbReference type="EMBL" id="JAPRFR010000001">
    <property type="protein sequence ID" value="MCZ0725353.1"/>
    <property type="molecule type" value="Genomic_DNA"/>
</dbReference>
<keyword evidence="3 5" id="KW-0560">Oxidoreductase</keyword>
<dbReference type="InterPro" id="IPR036188">
    <property type="entry name" value="FAD/NAD-bd_sf"/>
</dbReference>
<dbReference type="PANTHER" id="PTHR43734:SF1">
    <property type="entry name" value="PHYTOENE DESATURASE"/>
    <property type="match status" value="1"/>
</dbReference>
<organism evidence="7 8">
    <name type="scientific">Aerococcus kribbianus</name>
    <dbReference type="NCBI Taxonomy" id="2999064"/>
    <lineage>
        <taxon>Bacteria</taxon>
        <taxon>Bacillati</taxon>
        <taxon>Bacillota</taxon>
        <taxon>Bacilli</taxon>
        <taxon>Lactobacillales</taxon>
        <taxon>Aerococcaceae</taxon>
        <taxon>Aerococcus</taxon>
    </lineage>
</organism>
<evidence type="ECO:0000259" key="6">
    <source>
        <dbReference type="Pfam" id="PF01593"/>
    </source>
</evidence>
<gene>
    <name evidence="7" type="primary">crtI</name>
    <name evidence="7" type="ORF">OW157_02080</name>
</gene>
<evidence type="ECO:0000256" key="3">
    <source>
        <dbReference type="ARBA" id="ARBA00023002"/>
    </source>
</evidence>
<evidence type="ECO:0000256" key="5">
    <source>
        <dbReference type="RuleBase" id="RU362075"/>
    </source>
</evidence>
<name>A0A9X3JD25_9LACT</name>
<proteinExistence type="inferred from homology"/>
<evidence type="ECO:0000256" key="4">
    <source>
        <dbReference type="ARBA" id="ARBA00038322"/>
    </source>
</evidence>
<dbReference type="InterPro" id="IPR002937">
    <property type="entry name" value="Amino_oxidase"/>
</dbReference>
<dbReference type="EC" id="1.-.-.-" evidence="7"/>
<comment type="pathway">
    <text evidence="1 5">Carotenoid biosynthesis.</text>
</comment>
<comment type="caution">
    <text evidence="7">The sequence shown here is derived from an EMBL/GenBank/DDBJ whole genome shotgun (WGS) entry which is preliminary data.</text>
</comment>
<dbReference type="PANTHER" id="PTHR43734">
    <property type="entry name" value="PHYTOENE DESATURASE"/>
    <property type="match status" value="1"/>
</dbReference>
<dbReference type="Proteomes" id="UP001146670">
    <property type="component" value="Unassembled WGS sequence"/>
</dbReference>
<evidence type="ECO:0000313" key="7">
    <source>
        <dbReference type="EMBL" id="MCZ0725353.1"/>
    </source>
</evidence>
<dbReference type="GO" id="GO:0016117">
    <property type="term" value="P:carotenoid biosynthetic process"/>
    <property type="evidence" value="ECO:0007669"/>
    <property type="project" value="UniProtKB-KW"/>
</dbReference>